<dbReference type="AlphaFoldDB" id="A0A818I0S6"/>
<keyword evidence="6 11" id="KW-1133">Transmembrane helix</keyword>
<evidence type="ECO:0000256" key="4">
    <source>
        <dbReference type="ARBA" id="ARBA00022692"/>
    </source>
</evidence>
<feature type="chain" id="PRO_5036414553" evidence="12">
    <location>
        <begin position="17"/>
        <end position="398"/>
    </location>
</feature>
<keyword evidence="5 12" id="KW-0732">Signal</keyword>
<keyword evidence="2" id="KW-0813">Transport</keyword>
<dbReference type="InterPro" id="IPR032675">
    <property type="entry name" value="LRR_dom_sf"/>
</dbReference>
<keyword evidence="7" id="KW-0406">Ion transport</keyword>
<accession>A0A818I0S6</accession>
<evidence type="ECO:0000313" key="19">
    <source>
        <dbReference type="Proteomes" id="UP000663832"/>
    </source>
</evidence>
<evidence type="ECO:0000256" key="10">
    <source>
        <dbReference type="ARBA" id="ARBA00023303"/>
    </source>
</evidence>
<dbReference type="EMBL" id="CAJNOG010000559">
    <property type="protein sequence ID" value="CAF1296222.1"/>
    <property type="molecule type" value="Genomic_DNA"/>
</dbReference>
<feature type="signal peptide" evidence="12">
    <location>
        <begin position="1"/>
        <end position="16"/>
    </location>
</feature>
<dbReference type="EMBL" id="CAJNOI010000118">
    <property type="protein sequence ID" value="CAF1087512.1"/>
    <property type="molecule type" value="Genomic_DNA"/>
</dbReference>
<dbReference type="OrthoDB" id="1600340at2759"/>
<dbReference type="EMBL" id="CAJNOM010000593">
    <property type="protein sequence ID" value="CAF1515063.1"/>
    <property type="molecule type" value="Genomic_DNA"/>
</dbReference>
<dbReference type="Proteomes" id="UP000663877">
    <property type="component" value="Unassembled WGS sequence"/>
</dbReference>
<evidence type="ECO:0000256" key="12">
    <source>
        <dbReference type="SAM" id="SignalP"/>
    </source>
</evidence>
<keyword evidence="19" id="KW-1185">Reference proteome</keyword>
<keyword evidence="3" id="KW-1003">Cell membrane</keyword>
<reference evidence="17" key="1">
    <citation type="submission" date="2021-02" db="EMBL/GenBank/DDBJ databases">
        <authorList>
            <person name="Nowell W R."/>
        </authorList>
    </citation>
    <scope>NUCLEOTIDE SEQUENCE</scope>
</reference>
<evidence type="ECO:0000313" key="18">
    <source>
        <dbReference type="EMBL" id="CAF3545504.1"/>
    </source>
</evidence>
<dbReference type="Proteomes" id="UP000663868">
    <property type="component" value="Unassembled WGS sequence"/>
</dbReference>
<dbReference type="EMBL" id="CAJOAZ010000072">
    <property type="protein sequence ID" value="CAF3518003.1"/>
    <property type="molecule type" value="Genomic_DNA"/>
</dbReference>
<feature type="transmembrane region" description="Helical" evidence="11">
    <location>
        <begin position="296"/>
        <end position="319"/>
    </location>
</feature>
<evidence type="ECO:0000313" key="15">
    <source>
        <dbReference type="EMBL" id="CAF1296222.1"/>
    </source>
</evidence>
<dbReference type="Proteomes" id="UP000663844">
    <property type="component" value="Unassembled WGS sequence"/>
</dbReference>
<evidence type="ECO:0000313" key="13">
    <source>
        <dbReference type="EMBL" id="CAF1087512.1"/>
    </source>
</evidence>
<evidence type="ECO:0000256" key="1">
    <source>
        <dbReference type="ARBA" id="ARBA00004162"/>
    </source>
</evidence>
<evidence type="ECO:0000313" key="14">
    <source>
        <dbReference type="EMBL" id="CAF1257326.1"/>
    </source>
</evidence>
<keyword evidence="9" id="KW-1015">Disulfide bond</keyword>
<dbReference type="EMBL" id="CAJOBB010000071">
    <property type="protein sequence ID" value="CAF3545504.1"/>
    <property type="molecule type" value="Genomic_DNA"/>
</dbReference>
<evidence type="ECO:0000256" key="3">
    <source>
        <dbReference type="ARBA" id="ARBA00022475"/>
    </source>
</evidence>
<protein>
    <submittedName>
        <fullName evidence="17">Uncharacterized protein</fullName>
    </submittedName>
</protein>
<comment type="caution">
    <text evidence="17">The sequence shown here is derived from an EMBL/GenBank/DDBJ whole genome shotgun (WGS) entry which is preliminary data.</text>
</comment>
<comment type="subcellular location">
    <subcellularLocation>
        <location evidence="1">Cell membrane</location>
        <topology evidence="1">Single-pass membrane protein</topology>
    </subcellularLocation>
</comment>
<dbReference type="InterPro" id="IPR051432">
    <property type="entry name" value="KCNMA1_auxiliary"/>
</dbReference>
<evidence type="ECO:0000313" key="16">
    <source>
        <dbReference type="EMBL" id="CAF1515063.1"/>
    </source>
</evidence>
<evidence type="ECO:0000313" key="20">
    <source>
        <dbReference type="Proteomes" id="UP000663844"/>
    </source>
</evidence>
<evidence type="ECO:0000256" key="6">
    <source>
        <dbReference type="ARBA" id="ARBA00022989"/>
    </source>
</evidence>
<organism evidence="17 20">
    <name type="scientific">Adineta steineri</name>
    <dbReference type="NCBI Taxonomy" id="433720"/>
    <lineage>
        <taxon>Eukaryota</taxon>
        <taxon>Metazoa</taxon>
        <taxon>Spiralia</taxon>
        <taxon>Gnathifera</taxon>
        <taxon>Rotifera</taxon>
        <taxon>Eurotatoria</taxon>
        <taxon>Bdelloidea</taxon>
        <taxon>Adinetida</taxon>
        <taxon>Adinetidae</taxon>
        <taxon>Adineta</taxon>
    </lineage>
</organism>
<gene>
    <name evidence="13" type="ORF">BJG266_LOCUS20616</name>
    <name evidence="14" type="ORF">IZO911_LOCUS31689</name>
    <name evidence="15" type="ORF">JYZ213_LOCUS32056</name>
    <name evidence="18" type="ORF">KXQ929_LOCUS2383</name>
    <name evidence="17" type="ORF">OXD698_LOCUS2261</name>
    <name evidence="16" type="ORF">QVE165_LOCUS44388</name>
</gene>
<evidence type="ECO:0000256" key="5">
    <source>
        <dbReference type="ARBA" id="ARBA00022729"/>
    </source>
</evidence>
<evidence type="ECO:0000256" key="9">
    <source>
        <dbReference type="ARBA" id="ARBA00023157"/>
    </source>
</evidence>
<dbReference type="Proteomes" id="UP000663845">
    <property type="component" value="Unassembled WGS sequence"/>
</dbReference>
<dbReference type="Gene3D" id="3.80.10.10">
    <property type="entry name" value="Ribonuclease Inhibitor"/>
    <property type="match status" value="1"/>
</dbReference>
<dbReference type="Proteomes" id="UP000663860">
    <property type="component" value="Unassembled WGS sequence"/>
</dbReference>
<evidence type="ECO:0000256" key="11">
    <source>
        <dbReference type="SAM" id="Phobius"/>
    </source>
</evidence>
<evidence type="ECO:0000256" key="8">
    <source>
        <dbReference type="ARBA" id="ARBA00023136"/>
    </source>
</evidence>
<dbReference type="GO" id="GO:0034220">
    <property type="term" value="P:monoatomic ion transmembrane transport"/>
    <property type="evidence" value="ECO:0007669"/>
    <property type="project" value="UniProtKB-KW"/>
</dbReference>
<evidence type="ECO:0000256" key="7">
    <source>
        <dbReference type="ARBA" id="ARBA00023065"/>
    </source>
</evidence>
<evidence type="ECO:0000256" key="2">
    <source>
        <dbReference type="ARBA" id="ARBA00022448"/>
    </source>
</evidence>
<keyword evidence="4 11" id="KW-0812">Transmembrane</keyword>
<dbReference type="PANTHER" id="PTHR46473">
    <property type="entry name" value="GH08155P"/>
    <property type="match status" value="1"/>
</dbReference>
<keyword evidence="10" id="KW-0407">Ion channel</keyword>
<dbReference type="Proteomes" id="UP000663832">
    <property type="component" value="Unassembled WGS sequence"/>
</dbReference>
<dbReference type="PANTHER" id="PTHR46473:SF23">
    <property type="entry name" value="GH08155P"/>
    <property type="match status" value="1"/>
</dbReference>
<name>A0A818I0S6_9BILA</name>
<dbReference type="GO" id="GO:0005886">
    <property type="term" value="C:plasma membrane"/>
    <property type="evidence" value="ECO:0007669"/>
    <property type="project" value="UniProtKB-SubCell"/>
</dbReference>
<sequence length="398" mass="46064">MLFILITAIGFYTSTAELVSSIPCEYITDEQLLCRQTSFTDDNIPLNKESNYSQIIQFEWIESGAYIFSDNLFELFSDLKNVSLRSNALTSLSILPFWSHLKSISHLDLSQNRLITINNRDFQSFKNLISLNISLNFLTTIEPIWLLIPLHIIDLSQNGINSIGYIKLQNSTSEINSCVLEQIYFNNNRGLLSFTQLQMNIMNTCPFIDRFQLMNNHWHCACNDLIHSLKHYRKLILIDEFSKSLSGQCETPLAFRNIDIQKMHEELVCDNNLLLFDSTLNDEQSSSSSSFLSRQIIFLFILGCIIGIIIGLCLHYCAYRCLDVLSYLLYKCNRQKIINERNVNESIQMNDSNHNANRFIYCPTNESDTLPSYSQVMNDIFYLDVLNRQHQTEFDGEC</sequence>
<evidence type="ECO:0000313" key="17">
    <source>
        <dbReference type="EMBL" id="CAF3518003.1"/>
    </source>
</evidence>
<dbReference type="EMBL" id="CAJNOE010000527">
    <property type="protein sequence ID" value="CAF1257326.1"/>
    <property type="molecule type" value="Genomic_DNA"/>
</dbReference>
<keyword evidence="8 11" id="KW-0472">Membrane</keyword>
<dbReference type="SUPFAM" id="SSF52047">
    <property type="entry name" value="RNI-like"/>
    <property type="match status" value="1"/>
</dbReference>
<proteinExistence type="predicted"/>